<dbReference type="AlphaFoldDB" id="A0A6J7RAY5"/>
<organism evidence="14">
    <name type="scientific">freshwater metagenome</name>
    <dbReference type="NCBI Taxonomy" id="449393"/>
    <lineage>
        <taxon>unclassified sequences</taxon>
        <taxon>metagenomes</taxon>
        <taxon>ecological metagenomes</taxon>
    </lineage>
</organism>
<dbReference type="InterPro" id="IPR006204">
    <property type="entry name" value="GHMP_kinase_N_dom"/>
</dbReference>
<keyword evidence="9" id="KW-0418">Kinase</keyword>
<evidence type="ECO:0000256" key="7">
    <source>
        <dbReference type="ARBA" id="ARBA00022697"/>
    </source>
</evidence>
<dbReference type="PANTHER" id="PTHR20861:SF1">
    <property type="entry name" value="HOMOSERINE KINASE"/>
    <property type="match status" value="1"/>
</dbReference>
<evidence type="ECO:0000259" key="11">
    <source>
        <dbReference type="Pfam" id="PF00288"/>
    </source>
</evidence>
<evidence type="ECO:0000313" key="13">
    <source>
        <dbReference type="EMBL" id="CAB4934238.1"/>
    </source>
</evidence>
<reference evidence="14" key="1">
    <citation type="submission" date="2020-05" db="EMBL/GenBank/DDBJ databases">
        <authorList>
            <person name="Chiriac C."/>
            <person name="Salcher M."/>
            <person name="Ghai R."/>
            <person name="Kavagutti S V."/>
        </authorList>
    </citation>
    <scope>NUCLEOTIDE SEQUENCE</scope>
</reference>
<dbReference type="EC" id="2.7.1.39" evidence="3"/>
<evidence type="ECO:0000256" key="3">
    <source>
        <dbReference type="ARBA" id="ARBA00012078"/>
    </source>
</evidence>
<evidence type="ECO:0000256" key="2">
    <source>
        <dbReference type="ARBA" id="ARBA00007370"/>
    </source>
</evidence>
<dbReference type="InterPro" id="IPR013750">
    <property type="entry name" value="GHMP_kinase_C_dom"/>
</dbReference>
<sequence>MSATLVEGPVTVAVPATSANLGPGFDSLGLALELRDEVTAEIVDSPGVEVTVRGEGEGALPMGARHLVAATVLRALADVGVSVPGLRLSALNRIPHGRGLGSSAAAIVAAVALARELTGAAHSPISLDRAFDLSVAIEGHPDNVAPALLGGLTIAWPDASTGLSRAVTLAVHPSIRAIVCVPADRMSTKAARGLLPATVAHADAATNAARSALLVHALTSDPSLVLDATADLLHQSYRCPAMPLTGALLDRLRADGLAATVSGSGPSVLVLTDSDVLERVRSLADGFEVRELVIASEGVRATR</sequence>
<name>A0A6J7RAY5_9ZZZZ</name>
<comment type="pathway">
    <text evidence="1">Amino-acid biosynthesis; L-threonine biosynthesis; L-threonine from L-aspartate: step 4/5.</text>
</comment>
<dbReference type="Pfam" id="PF00288">
    <property type="entry name" value="GHMP_kinases_N"/>
    <property type="match status" value="1"/>
</dbReference>
<evidence type="ECO:0000256" key="1">
    <source>
        <dbReference type="ARBA" id="ARBA00005015"/>
    </source>
</evidence>
<dbReference type="PROSITE" id="PS00627">
    <property type="entry name" value="GHMP_KINASES_ATP"/>
    <property type="match status" value="1"/>
</dbReference>
<dbReference type="NCBIfam" id="TIGR00191">
    <property type="entry name" value="thrB"/>
    <property type="match status" value="1"/>
</dbReference>
<evidence type="ECO:0000256" key="10">
    <source>
        <dbReference type="ARBA" id="ARBA00022840"/>
    </source>
</evidence>
<evidence type="ECO:0000313" key="14">
    <source>
        <dbReference type="EMBL" id="CAB5025866.1"/>
    </source>
</evidence>
<keyword evidence="10" id="KW-0067">ATP-binding</keyword>
<dbReference type="SUPFAM" id="SSF55060">
    <property type="entry name" value="GHMP Kinase, C-terminal domain"/>
    <property type="match status" value="1"/>
</dbReference>
<dbReference type="SUPFAM" id="SSF54211">
    <property type="entry name" value="Ribosomal protein S5 domain 2-like"/>
    <property type="match status" value="1"/>
</dbReference>
<dbReference type="InterPro" id="IPR000870">
    <property type="entry name" value="Homoserine_kinase"/>
</dbReference>
<keyword evidence="8" id="KW-0547">Nucleotide-binding</keyword>
<dbReference type="GO" id="GO:0009088">
    <property type="term" value="P:threonine biosynthetic process"/>
    <property type="evidence" value="ECO:0007669"/>
    <property type="project" value="UniProtKB-UniPathway"/>
</dbReference>
<dbReference type="PRINTS" id="PR00958">
    <property type="entry name" value="HOMSERKINASE"/>
</dbReference>
<dbReference type="GO" id="GO:0004413">
    <property type="term" value="F:homoserine kinase activity"/>
    <property type="evidence" value="ECO:0007669"/>
    <property type="project" value="UniProtKB-EC"/>
</dbReference>
<dbReference type="InterPro" id="IPR014721">
    <property type="entry name" value="Ribsml_uS5_D2-typ_fold_subgr"/>
</dbReference>
<dbReference type="Gene3D" id="3.30.230.10">
    <property type="match status" value="1"/>
</dbReference>
<dbReference type="InterPro" id="IPR006203">
    <property type="entry name" value="GHMP_knse_ATP-bd_CS"/>
</dbReference>
<dbReference type="EMBL" id="CAFBNF010000028">
    <property type="protein sequence ID" value="CAB4934238.1"/>
    <property type="molecule type" value="Genomic_DNA"/>
</dbReference>
<dbReference type="Pfam" id="PF08544">
    <property type="entry name" value="GHMP_kinases_C"/>
    <property type="match status" value="1"/>
</dbReference>
<evidence type="ECO:0000256" key="8">
    <source>
        <dbReference type="ARBA" id="ARBA00022741"/>
    </source>
</evidence>
<dbReference type="GO" id="GO:0005524">
    <property type="term" value="F:ATP binding"/>
    <property type="evidence" value="ECO:0007669"/>
    <property type="project" value="UniProtKB-KW"/>
</dbReference>
<evidence type="ECO:0000256" key="9">
    <source>
        <dbReference type="ARBA" id="ARBA00022777"/>
    </source>
</evidence>
<keyword evidence="6" id="KW-0808">Transferase</keyword>
<dbReference type="HAMAP" id="MF_00384">
    <property type="entry name" value="Homoser_kinase"/>
    <property type="match status" value="1"/>
</dbReference>
<dbReference type="PIRSF" id="PIRSF000676">
    <property type="entry name" value="Homoser_kin"/>
    <property type="match status" value="1"/>
</dbReference>
<comment type="similarity">
    <text evidence="2">Belongs to the GHMP kinase family. Homoserine kinase subfamily.</text>
</comment>
<dbReference type="Gene3D" id="3.30.70.890">
    <property type="entry name" value="GHMP kinase, C-terminal domain"/>
    <property type="match status" value="1"/>
</dbReference>
<evidence type="ECO:0000259" key="12">
    <source>
        <dbReference type="Pfam" id="PF08544"/>
    </source>
</evidence>
<evidence type="ECO:0000256" key="5">
    <source>
        <dbReference type="ARBA" id="ARBA00022605"/>
    </source>
</evidence>
<protein>
    <recommendedName>
        <fullName evidence="4">Homoserine kinase</fullName>
        <ecNumber evidence="3">2.7.1.39</ecNumber>
    </recommendedName>
</protein>
<dbReference type="InterPro" id="IPR036554">
    <property type="entry name" value="GHMP_kinase_C_sf"/>
</dbReference>
<proteinExistence type="inferred from homology"/>
<feature type="domain" description="GHMP kinase N-terminal" evidence="11">
    <location>
        <begin position="72"/>
        <end position="151"/>
    </location>
</feature>
<evidence type="ECO:0000256" key="6">
    <source>
        <dbReference type="ARBA" id="ARBA00022679"/>
    </source>
</evidence>
<dbReference type="PANTHER" id="PTHR20861">
    <property type="entry name" value="HOMOSERINE/4-DIPHOSPHOCYTIDYL-2-C-METHYL-D-ERYTHRITOL KINASE"/>
    <property type="match status" value="1"/>
</dbReference>
<dbReference type="InterPro" id="IPR020568">
    <property type="entry name" value="Ribosomal_Su5_D2-typ_SF"/>
</dbReference>
<feature type="domain" description="GHMP kinase C-terminal" evidence="12">
    <location>
        <begin position="232"/>
        <end position="281"/>
    </location>
</feature>
<dbReference type="UniPathway" id="UPA00050">
    <property type="reaction ID" value="UER00064"/>
</dbReference>
<dbReference type="EMBL" id="CAFBOZ010000365">
    <property type="protein sequence ID" value="CAB5025866.1"/>
    <property type="molecule type" value="Genomic_DNA"/>
</dbReference>
<keyword evidence="5" id="KW-0028">Amino-acid biosynthesis</keyword>
<gene>
    <name evidence="13" type="ORF">UFOPK3773_00430</name>
    <name evidence="14" type="ORF">UFOPK3992_01987</name>
</gene>
<keyword evidence="7" id="KW-0791">Threonine biosynthesis</keyword>
<accession>A0A6J7RAY5</accession>
<evidence type="ECO:0000256" key="4">
    <source>
        <dbReference type="ARBA" id="ARBA00017858"/>
    </source>
</evidence>